<evidence type="ECO:0000256" key="8">
    <source>
        <dbReference type="ARBA" id="ARBA00023027"/>
    </source>
</evidence>
<evidence type="ECO:0000256" key="10">
    <source>
        <dbReference type="ARBA" id="ARBA00023211"/>
    </source>
</evidence>
<dbReference type="SUPFAM" id="SSF50249">
    <property type="entry name" value="Nucleic acid-binding proteins"/>
    <property type="match status" value="1"/>
</dbReference>
<dbReference type="Pfam" id="PF03119">
    <property type="entry name" value="DNA_ligase_ZBD"/>
    <property type="match status" value="1"/>
</dbReference>
<dbReference type="SUPFAM" id="SSF52113">
    <property type="entry name" value="BRCT domain"/>
    <property type="match status" value="1"/>
</dbReference>
<dbReference type="InterPro" id="IPR013839">
    <property type="entry name" value="DNAligase_adenylation"/>
</dbReference>
<feature type="binding site" evidence="12">
    <location>
        <begin position="93"/>
        <end position="94"/>
    </location>
    <ligand>
        <name>NAD(+)</name>
        <dbReference type="ChEBI" id="CHEBI:57540"/>
    </ligand>
</feature>
<dbReference type="SUPFAM" id="SSF56091">
    <property type="entry name" value="DNA ligase/mRNA capping enzyme, catalytic domain"/>
    <property type="match status" value="1"/>
</dbReference>
<dbReference type="HAMAP" id="MF_01588">
    <property type="entry name" value="DNA_ligase_A"/>
    <property type="match status" value="1"/>
</dbReference>
<evidence type="ECO:0000256" key="4">
    <source>
        <dbReference type="ARBA" id="ARBA00022723"/>
    </source>
</evidence>
<keyword evidence="7 12" id="KW-0460">Magnesium</keyword>
<dbReference type="InterPro" id="IPR033136">
    <property type="entry name" value="DNA_ligase_CS"/>
</dbReference>
<dbReference type="Pfam" id="PF01653">
    <property type="entry name" value="DNA_ligase_aden"/>
    <property type="match status" value="1"/>
</dbReference>
<feature type="binding site" evidence="12">
    <location>
        <position position="127"/>
    </location>
    <ligand>
        <name>NAD(+)</name>
        <dbReference type="ChEBI" id="CHEBI:57540"/>
    </ligand>
</feature>
<dbReference type="Pfam" id="PF03120">
    <property type="entry name" value="OB_DNA_ligase"/>
    <property type="match status" value="1"/>
</dbReference>
<keyword evidence="5 12" id="KW-0227">DNA damage</keyword>
<keyword evidence="2 12" id="KW-0436">Ligase</keyword>
<comment type="catalytic activity">
    <reaction evidence="11 12 13">
        <text>NAD(+) + (deoxyribonucleotide)n-3'-hydroxyl + 5'-phospho-(deoxyribonucleotide)m = (deoxyribonucleotide)n+m + AMP + beta-nicotinamide D-nucleotide.</text>
        <dbReference type="EC" id="6.5.1.2"/>
    </reaction>
</comment>
<dbReference type="Gene3D" id="3.40.50.10190">
    <property type="entry name" value="BRCT domain"/>
    <property type="match status" value="1"/>
</dbReference>
<comment type="similarity">
    <text evidence="12">Belongs to the NAD-dependent DNA ligase family. LigA subfamily.</text>
</comment>
<keyword evidence="16" id="KW-1185">Reference proteome</keyword>
<evidence type="ECO:0000256" key="3">
    <source>
        <dbReference type="ARBA" id="ARBA00022705"/>
    </source>
</evidence>
<evidence type="ECO:0000256" key="1">
    <source>
        <dbReference type="ARBA" id="ARBA00004067"/>
    </source>
</evidence>
<dbReference type="GO" id="GO:0016874">
    <property type="term" value="F:ligase activity"/>
    <property type="evidence" value="ECO:0007669"/>
    <property type="project" value="UniProtKB-KW"/>
</dbReference>
<dbReference type="CDD" id="cd00114">
    <property type="entry name" value="LIGANc"/>
    <property type="match status" value="1"/>
</dbReference>
<organism evidence="15 16">
    <name type="scientific">Phyllobacterium phragmitis</name>
    <dbReference type="NCBI Taxonomy" id="2670329"/>
    <lineage>
        <taxon>Bacteria</taxon>
        <taxon>Pseudomonadati</taxon>
        <taxon>Pseudomonadota</taxon>
        <taxon>Alphaproteobacteria</taxon>
        <taxon>Hyphomicrobiales</taxon>
        <taxon>Phyllobacteriaceae</taxon>
        <taxon>Phyllobacterium</taxon>
    </lineage>
</organism>
<dbReference type="PANTHER" id="PTHR23389">
    <property type="entry name" value="CHROMOSOME TRANSMISSION FIDELITY FACTOR 18"/>
    <property type="match status" value="1"/>
</dbReference>
<dbReference type="PROSITE" id="PS50172">
    <property type="entry name" value="BRCT"/>
    <property type="match status" value="1"/>
</dbReference>
<evidence type="ECO:0000256" key="7">
    <source>
        <dbReference type="ARBA" id="ARBA00022842"/>
    </source>
</evidence>
<feature type="binding site" evidence="12">
    <location>
        <position position="434"/>
    </location>
    <ligand>
        <name>Zn(2+)</name>
        <dbReference type="ChEBI" id="CHEBI:29105"/>
    </ligand>
</feature>
<reference evidence="15 16" key="1">
    <citation type="submission" date="2024-10" db="EMBL/GenBank/DDBJ databases">
        <title>Isolation, draft genome sequencing and identification of Phyllobacterium sp. NSA23, isolated from leaf soil.</title>
        <authorList>
            <person name="Akita H."/>
        </authorList>
    </citation>
    <scope>NUCLEOTIDE SEQUENCE [LARGE SCALE GENOMIC DNA]</scope>
    <source>
        <strain evidence="15 16">NSA23</strain>
    </source>
</reference>
<name>A0ABQ0H0L2_9HYPH</name>
<accession>A0ABQ0H0L2</accession>
<dbReference type="SMART" id="SM00292">
    <property type="entry name" value="BRCT"/>
    <property type="match status" value="1"/>
</dbReference>
<dbReference type="InterPro" id="IPR012340">
    <property type="entry name" value="NA-bd_OB-fold"/>
</dbReference>
<dbReference type="PROSITE" id="PS01055">
    <property type="entry name" value="DNA_LIGASE_N1"/>
    <property type="match status" value="1"/>
</dbReference>
<sequence length="722" mass="79222">MPTDQKPVAALSEAEAVEELAFLAGELARHDALYHGKDAPEISDAEYDALKRRNDEIEARFPTLVRPDSPSRKVGAAPSGQFAPIVHSRPMLSLDNTFSDEDVCDFVAGVYRFLGKLPDNSIAFTAEPKIDGLSMSLRYENGRLVSAATRGDGTTGENVTANIRTIHEIPNELPAGVPEVVEIRGEVYMAKSDFLALNAQMAAEGKQTYVNPRNTASGSLRQLDPKVTASRKLRFFAYAWGEMSAMPADTQLGMVELFGEWGFPVNPLMKRFCTVEELLEHYHHIERLRPDLDYDIDGVVYKVDRLDLQTRLGFRSRSPRWATAHKFAAEQAFTRLTGIDIQVGRTGALTPVARLEPITVGGVVVTNATLHNEDYIKGIGSGGQPIRDGRDIRVGDMVIVQRAGDVIPQIVDVVMDQRPASAAPYVFPDTCPVCGSHAVREEGEAVRRCTGGLICSAQAVERIRHFVSRNAFDIEGLGEKQVEFFFNSEDPALRVRSPADIFTLKERQSRSLTKLENIDGFGAVSVKKLFDAIDERRKIPLSRFLFGLGIRHVGEVNAKRLARAYGSYAAFEHAVREARPPQDPADRTDKGNEAWLELNDIEGIGRIVAEAVVDFYNEPHNLEVLDALLKEVSPLDEEVRVATGSPVAGKTVVFTGSLEKMSRDEAKAMAERYGAKVSGSVSKKTDLVVAGPGAGSKLAKAQEFGVEVIDEDAWFVLIGEKA</sequence>
<comment type="cofactor">
    <cofactor evidence="12">
        <name>Mg(2+)</name>
        <dbReference type="ChEBI" id="CHEBI:18420"/>
    </cofactor>
    <cofactor evidence="12">
        <name>Mn(2+)</name>
        <dbReference type="ChEBI" id="CHEBI:29035"/>
    </cofactor>
</comment>
<dbReference type="Gene3D" id="3.30.470.30">
    <property type="entry name" value="DNA ligase/mRNA capping enzyme"/>
    <property type="match status" value="1"/>
</dbReference>
<comment type="caution">
    <text evidence="12">Lacks conserved residue(s) required for the propagation of feature annotation.</text>
</comment>
<evidence type="ECO:0000259" key="14">
    <source>
        <dbReference type="PROSITE" id="PS50172"/>
    </source>
</evidence>
<evidence type="ECO:0000256" key="5">
    <source>
        <dbReference type="ARBA" id="ARBA00022763"/>
    </source>
</evidence>
<keyword evidence="4 12" id="KW-0479">Metal-binding</keyword>
<keyword evidence="6 12" id="KW-0862">Zinc</keyword>
<feature type="binding site" evidence="12">
    <location>
        <position position="455"/>
    </location>
    <ligand>
        <name>Zn(2+)</name>
        <dbReference type="ChEBI" id="CHEBI:29105"/>
    </ligand>
</feature>
<evidence type="ECO:0000256" key="13">
    <source>
        <dbReference type="RuleBase" id="RU000618"/>
    </source>
</evidence>
<evidence type="ECO:0000256" key="2">
    <source>
        <dbReference type="ARBA" id="ARBA00022598"/>
    </source>
</evidence>
<keyword evidence="9 12" id="KW-0234">DNA repair</keyword>
<dbReference type="PIRSF" id="PIRSF001604">
    <property type="entry name" value="LigA"/>
    <property type="match status" value="1"/>
</dbReference>
<dbReference type="Gene3D" id="1.10.150.20">
    <property type="entry name" value="5' to 3' exonuclease, C-terminal subdomain"/>
    <property type="match status" value="2"/>
</dbReference>
<keyword evidence="10 12" id="KW-0464">Manganese</keyword>
<dbReference type="SMART" id="SM00532">
    <property type="entry name" value="LIGANc"/>
    <property type="match status" value="1"/>
</dbReference>
<dbReference type="SUPFAM" id="SSF47781">
    <property type="entry name" value="RuvA domain 2-like"/>
    <property type="match status" value="1"/>
</dbReference>
<feature type="binding site" evidence="12">
    <location>
        <position position="326"/>
    </location>
    <ligand>
        <name>NAD(+)</name>
        <dbReference type="ChEBI" id="CHEBI:57540"/>
    </ligand>
</feature>
<feature type="active site" description="N6-AMP-lysine intermediate" evidence="12">
    <location>
        <position position="129"/>
    </location>
</feature>
<dbReference type="Gene3D" id="2.40.50.140">
    <property type="entry name" value="Nucleic acid-binding proteins"/>
    <property type="match status" value="1"/>
</dbReference>
<feature type="domain" description="BRCT" evidence="14">
    <location>
        <begin position="642"/>
        <end position="715"/>
    </location>
</feature>
<comment type="function">
    <text evidence="1 12">DNA ligase that catalyzes the formation of phosphodiester linkages between 5'-phosphoryl and 3'-hydroxyl groups in double-stranded DNA using NAD as a coenzyme and as the energy source for the reaction. It is essential for DNA replication and repair of damaged DNA.</text>
</comment>
<dbReference type="InterPro" id="IPR018239">
    <property type="entry name" value="DNA_ligase_AS"/>
</dbReference>
<dbReference type="InterPro" id="IPR041663">
    <property type="entry name" value="DisA/LigA_HHH"/>
</dbReference>
<dbReference type="PANTHER" id="PTHR23389:SF9">
    <property type="entry name" value="DNA LIGASE"/>
    <property type="match status" value="1"/>
</dbReference>
<feature type="binding site" evidence="12">
    <location>
        <position position="302"/>
    </location>
    <ligand>
        <name>NAD(+)</name>
        <dbReference type="ChEBI" id="CHEBI:57540"/>
    </ligand>
</feature>
<gene>
    <name evidence="12 15" type="primary">ligA</name>
    <name evidence="15" type="ORF">PPNSA23_24080</name>
</gene>
<feature type="binding site" evidence="12">
    <location>
        <position position="186"/>
    </location>
    <ligand>
        <name>NAD(+)</name>
        <dbReference type="ChEBI" id="CHEBI:57540"/>
    </ligand>
</feature>
<feature type="binding site" evidence="12">
    <location>
        <begin position="44"/>
        <end position="48"/>
    </location>
    <ligand>
        <name>NAD(+)</name>
        <dbReference type="ChEBI" id="CHEBI:57540"/>
    </ligand>
</feature>
<evidence type="ECO:0000256" key="12">
    <source>
        <dbReference type="HAMAP-Rule" id="MF_01588"/>
    </source>
</evidence>
<keyword evidence="3 12" id="KW-0235">DNA replication</keyword>
<dbReference type="InterPro" id="IPR013840">
    <property type="entry name" value="DNAligase_N"/>
</dbReference>
<dbReference type="PROSITE" id="PS01056">
    <property type="entry name" value="DNA_LIGASE_N2"/>
    <property type="match status" value="1"/>
</dbReference>
<dbReference type="Pfam" id="PF12826">
    <property type="entry name" value="HHH_2"/>
    <property type="match status" value="1"/>
</dbReference>
<dbReference type="NCBIfam" id="NF005932">
    <property type="entry name" value="PRK07956.1"/>
    <property type="match status" value="1"/>
</dbReference>
<evidence type="ECO:0000256" key="6">
    <source>
        <dbReference type="ARBA" id="ARBA00022833"/>
    </source>
</evidence>
<dbReference type="InterPro" id="IPR004150">
    <property type="entry name" value="NAD_DNA_ligase_OB"/>
</dbReference>
<dbReference type="NCBIfam" id="TIGR00575">
    <property type="entry name" value="dnlj"/>
    <property type="match status" value="1"/>
</dbReference>
<evidence type="ECO:0000313" key="15">
    <source>
        <dbReference type="EMBL" id="GAB1582465.1"/>
    </source>
</evidence>
<protein>
    <recommendedName>
        <fullName evidence="12 13">DNA ligase</fullName>
        <ecNumber evidence="12 13">6.5.1.2</ecNumber>
    </recommendedName>
    <alternativeName>
        <fullName evidence="12">Polydeoxyribonucleotide synthase [NAD(+)]</fullName>
    </alternativeName>
</protein>
<dbReference type="InterPro" id="IPR001357">
    <property type="entry name" value="BRCT_dom"/>
</dbReference>
<feature type="binding site" evidence="12">
    <location>
        <position position="150"/>
    </location>
    <ligand>
        <name>NAD(+)</name>
        <dbReference type="ChEBI" id="CHEBI:57540"/>
    </ligand>
</feature>
<dbReference type="Gene3D" id="1.10.287.610">
    <property type="entry name" value="Helix hairpin bin"/>
    <property type="match status" value="1"/>
</dbReference>
<dbReference type="InterPro" id="IPR001679">
    <property type="entry name" value="DNA_ligase"/>
</dbReference>
<keyword evidence="8 12" id="KW-0520">NAD</keyword>
<dbReference type="InterPro" id="IPR036420">
    <property type="entry name" value="BRCT_dom_sf"/>
</dbReference>
<dbReference type="EC" id="6.5.1.2" evidence="12 13"/>
<dbReference type="EMBL" id="BAAFZP010000001">
    <property type="protein sequence ID" value="GAB1582465.1"/>
    <property type="molecule type" value="Genomic_DNA"/>
</dbReference>
<evidence type="ECO:0000256" key="11">
    <source>
        <dbReference type="ARBA" id="ARBA00034005"/>
    </source>
</evidence>
<proteinExistence type="inferred from homology"/>
<dbReference type="Gene3D" id="6.20.10.30">
    <property type="match status" value="1"/>
</dbReference>
<dbReference type="Pfam" id="PF00533">
    <property type="entry name" value="BRCT"/>
    <property type="match status" value="1"/>
</dbReference>
<comment type="caution">
    <text evidence="15">The sequence shown here is derived from an EMBL/GenBank/DDBJ whole genome shotgun (WGS) entry which is preliminary data.</text>
</comment>
<dbReference type="InterPro" id="IPR010994">
    <property type="entry name" value="RuvA_2-like"/>
</dbReference>
<dbReference type="RefSeq" id="WP_407865094.1">
    <property type="nucleotide sequence ID" value="NZ_BAAFZP010000001.1"/>
</dbReference>
<dbReference type="InterPro" id="IPR004149">
    <property type="entry name" value="Znf_DNAligase_C4"/>
</dbReference>
<dbReference type="CDD" id="cd17748">
    <property type="entry name" value="BRCT_DNA_ligase_like"/>
    <property type="match status" value="1"/>
</dbReference>
<evidence type="ECO:0000256" key="9">
    <source>
        <dbReference type="ARBA" id="ARBA00023204"/>
    </source>
</evidence>
<feature type="binding site" evidence="12">
    <location>
        <position position="431"/>
    </location>
    <ligand>
        <name>Zn(2+)</name>
        <dbReference type="ChEBI" id="CHEBI:29105"/>
    </ligand>
</feature>
<dbReference type="Proteomes" id="UP001628091">
    <property type="component" value="Unassembled WGS sequence"/>
</dbReference>
<evidence type="ECO:0000313" key="16">
    <source>
        <dbReference type="Proteomes" id="UP001628091"/>
    </source>
</evidence>